<dbReference type="PATRIC" id="fig|251221.4.peg.4301"/>
<dbReference type="EMBL" id="BA000045">
    <property type="protein sequence ID" value="BAC92214.1"/>
    <property type="molecule type" value="Genomic_DNA"/>
</dbReference>
<accession>Q7NDG2</accession>
<dbReference type="eggNOG" id="COG2335">
    <property type="taxonomic scope" value="Bacteria"/>
</dbReference>
<dbReference type="PANTHER" id="PTHR10900">
    <property type="entry name" value="PERIOSTIN-RELATED"/>
    <property type="match status" value="1"/>
</dbReference>
<proteinExistence type="predicted"/>
<evidence type="ECO:0000313" key="4">
    <source>
        <dbReference type="Proteomes" id="UP000000557"/>
    </source>
</evidence>
<organism evidence="3 4">
    <name type="scientific">Gloeobacter violaceus (strain ATCC 29082 / PCC 7421)</name>
    <dbReference type="NCBI Taxonomy" id="251221"/>
    <lineage>
        <taxon>Bacteria</taxon>
        <taxon>Bacillati</taxon>
        <taxon>Cyanobacteriota</taxon>
        <taxon>Cyanophyceae</taxon>
        <taxon>Gloeobacterales</taxon>
        <taxon>Gloeobacteraceae</taxon>
        <taxon>Gloeobacter</taxon>
    </lineage>
</organism>
<dbReference type="EnsemblBacteria" id="BAC92214">
    <property type="protein sequence ID" value="BAC92214"/>
    <property type="gene ID" value="BAC92214"/>
</dbReference>
<evidence type="ECO:0000256" key="1">
    <source>
        <dbReference type="SAM" id="MobiDB-lite"/>
    </source>
</evidence>
<dbReference type="FunFam" id="2.30.180.10:FF:000019">
    <property type="entry name" value="Cell surface lipoprotein"/>
    <property type="match status" value="1"/>
</dbReference>
<dbReference type="OrthoDB" id="582638at2"/>
<dbReference type="PROSITE" id="PS50213">
    <property type="entry name" value="FAS1"/>
    <property type="match status" value="1"/>
</dbReference>
<dbReference type="Proteomes" id="UP000000557">
    <property type="component" value="Chromosome"/>
</dbReference>
<dbReference type="HOGENOM" id="CLU_1198413_0_0_3"/>
<reference evidence="3 4" key="2">
    <citation type="journal article" date="2003" name="DNA Res.">
        <title>Complete genome structure of Gloeobacter violaceus PCC 7421, a cyanobacterium that lacks thylakoids (supplement).</title>
        <authorList>
            <person name="Nakamura Y."/>
            <person name="Kaneko T."/>
            <person name="Sato S."/>
            <person name="Mimuro M."/>
            <person name="Miyashita H."/>
            <person name="Tsuchiya T."/>
            <person name="Sasamoto S."/>
            <person name="Watanabe A."/>
            <person name="Kawashima K."/>
            <person name="Kishida Y."/>
            <person name="Kiyokawa C."/>
            <person name="Kohara M."/>
            <person name="Matsumoto M."/>
            <person name="Matsuno A."/>
            <person name="Nakazaki N."/>
            <person name="Shimpo S."/>
            <person name="Takeuchi C."/>
            <person name="Yamada M."/>
            <person name="Tabata S."/>
        </authorList>
    </citation>
    <scope>NUCLEOTIDE SEQUENCE [LARGE SCALE GENOMIC DNA]</scope>
    <source>
        <strain evidence="4">ATCC 29082 / PCC 7421</strain>
    </source>
</reference>
<evidence type="ECO:0000313" key="3">
    <source>
        <dbReference type="EMBL" id="BAC92214.1"/>
    </source>
</evidence>
<feature type="domain" description="FAS1" evidence="2">
    <location>
        <begin position="63"/>
        <end position="195"/>
    </location>
</feature>
<dbReference type="InterPro" id="IPR050904">
    <property type="entry name" value="Adhesion/Biosynth-related"/>
</dbReference>
<feature type="region of interest" description="Disordered" evidence="1">
    <location>
        <begin position="212"/>
        <end position="231"/>
    </location>
</feature>
<dbReference type="AlphaFoldDB" id="Q7NDG2"/>
<keyword evidence="4" id="KW-1185">Reference proteome</keyword>
<dbReference type="Pfam" id="PF02469">
    <property type="entry name" value="Fasciclin"/>
    <property type="match status" value="1"/>
</dbReference>
<dbReference type="PANTHER" id="PTHR10900:SF123">
    <property type="entry name" value="FAS1 DOMAIN-CONTAINING PROTEIN"/>
    <property type="match status" value="1"/>
</dbReference>
<protein>
    <submittedName>
        <fullName evidence="3">Glr4273 protein</fullName>
    </submittedName>
</protein>
<gene>
    <name evidence="3" type="ordered locus">glr4273</name>
</gene>
<dbReference type="Gene3D" id="2.30.180.10">
    <property type="entry name" value="FAS1 domain"/>
    <property type="match status" value="1"/>
</dbReference>
<dbReference type="FunCoup" id="Q7NDG2">
    <property type="interactions" value="3"/>
</dbReference>
<dbReference type="SUPFAM" id="SSF82153">
    <property type="entry name" value="FAS1 domain"/>
    <property type="match status" value="1"/>
</dbReference>
<dbReference type="InterPro" id="IPR036378">
    <property type="entry name" value="FAS1_dom_sf"/>
</dbReference>
<dbReference type="STRING" id="251221.gene:10761792"/>
<name>Q7NDG2_GLOVI</name>
<dbReference type="KEGG" id="gvi:glr4273"/>
<dbReference type="SMART" id="SM00554">
    <property type="entry name" value="FAS1"/>
    <property type="match status" value="1"/>
</dbReference>
<evidence type="ECO:0000259" key="2">
    <source>
        <dbReference type="PROSITE" id="PS50213"/>
    </source>
</evidence>
<feature type="compositionally biased region" description="Pro residues" evidence="1">
    <location>
        <begin position="215"/>
        <end position="231"/>
    </location>
</feature>
<reference evidence="3 4" key="1">
    <citation type="journal article" date="2003" name="DNA Res.">
        <title>Complete genome structure of Gloeobacter violaceus PCC 7421, a cyanobacterium that lacks thylakoids.</title>
        <authorList>
            <person name="Nakamura Y."/>
            <person name="Kaneko T."/>
            <person name="Sato S."/>
            <person name="Mimuro M."/>
            <person name="Miyashita H."/>
            <person name="Tsuchiya T."/>
            <person name="Sasamoto S."/>
            <person name="Watanabe A."/>
            <person name="Kawashima K."/>
            <person name="Kishida Y."/>
            <person name="Kiyokawa C."/>
            <person name="Kohara M."/>
            <person name="Matsumoto M."/>
            <person name="Matsuno A."/>
            <person name="Nakazaki N."/>
            <person name="Shimpo S."/>
            <person name="Takeuchi C."/>
            <person name="Yamada M."/>
            <person name="Tabata S."/>
        </authorList>
    </citation>
    <scope>NUCLEOTIDE SEQUENCE [LARGE SCALE GENOMIC DNA]</scope>
    <source>
        <strain evidence="4">ATCC 29082 / PCC 7421</strain>
    </source>
</reference>
<dbReference type="InParanoid" id="Q7NDG2"/>
<dbReference type="InterPro" id="IPR000782">
    <property type="entry name" value="FAS1_domain"/>
</dbReference>
<sequence length="231" mass="24784">MRSLSMRIHPFSQSQVTGLCAQLGMGLALLAPFGALASGTTFAYAVPAPQADSVSAQRLVQAKIDIVDTLVANGSFTTLVQLVKQVGIVEDLRGFGRFTVFAPDDNAFAAVPPDVLQILKSDSALLARVLTYHVVSDTAPFLAAQLRDSKPLRTLERSELKFTARDGGLYVNDARVLQADITATNGVIHKIDKVLVPEAVMVDIRKRQQMMKPVPSVPPVPSVTPVPSIPK</sequence>
<dbReference type="PhylomeDB" id="Q7NDG2"/>